<dbReference type="GO" id="GO:0005886">
    <property type="term" value="C:plasma membrane"/>
    <property type="evidence" value="ECO:0007669"/>
    <property type="project" value="UniProtKB-SubCell"/>
</dbReference>
<keyword evidence="2" id="KW-1003">Cell membrane</keyword>
<evidence type="ECO:0000313" key="9">
    <source>
        <dbReference type="EMBL" id="SFB60972.1"/>
    </source>
</evidence>
<feature type="transmembrane region" description="Helical" evidence="8">
    <location>
        <begin position="349"/>
        <end position="367"/>
    </location>
</feature>
<organism evidence="9 10">
    <name type="scientific">Amycolatopsis marina</name>
    <dbReference type="NCBI Taxonomy" id="490629"/>
    <lineage>
        <taxon>Bacteria</taxon>
        <taxon>Bacillati</taxon>
        <taxon>Actinomycetota</taxon>
        <taxon>Actinomycetes</taxon>
        <taxon>Pseudonocardiales</taxon>
        <taxon>Pseudonocardiaceae</taxon>
        <taxon>Amycolatopsis</taxon>
    </lineage>
</organism>
<name>A0A1I1CFZ8_9PSEU</name>
<keyword evidence="6 8" id="KW-1133">Transmembrane helix</keyword>
<feature type="transmembrane region" description="Helical" evidence="8">
    <location>
        <begin position="87"/>
        <end position="105"/>
    </location>
</feature>
<feature type="transmembrane region" description="Helical" evidence="8">
    <location>
        <begin position="318"/>
        <end position="337"/>
    </location>
</feature>
<feature type="transmembrane region" description="Helical" evidence="8">
    <location>
        <begin position="117"/>
        <end position="134"/>
    </location>
</feature>
<evidence type="ECO:0008006" key="11">
    <source>
        <dbReference type="Google" id="ProtNLM"/>
    </source>
</evidence>
<evidence type="ECO:0000256" key="5">
    <source>
        <dbReference type="ARBA" id="ARBA00022692"/>
    </source>
</evidence>
<dbReference type="GO" id="GO:0009103">
    <property type="term" value="P:lipopolysaccharide biosynthetic process"/>
    <property type="evidence" value="ECO:0007669"/>
    <property type="project" value="UniProtKB-ARBA"/>
</dbReference>
<accession>A0A1I1CFZ8</accession>
<sequence length="571" mass="60941">MLSTKPSAQQPATKSAAPARHWPSWGYALVGVLGGTALIGWHGSRFGNWIIDDAAITFAYARTVAEGHGVALQPGADPSEGFSNPSWFLLLVLGRLIGLFDHGTILGVPDYVLFPKALALICCAGIVLACYYAARKVTRWAGLTALVSGALMAANPSFVIWCFSGLENSLFALAVTWLAVVMFRAAVDERFLDGRTALIAGALAALAALTRPDGLIYVAAYPLVVLLFVDRANLGTSIRSTLLSAAAFAAPVGAYFTWRYLEFGKLLSLPALAKNQELPEFTDLSRSDELLQYVGAPAGIAFAVLVGMVLLRPSRLRAGMIPLLVTLTLAVVAFAVLKPDWMGQQRFATPVWALGALAGTLAAGAVLRHSGVRGRVVLSAGLVVVFILSGNLFAAASEKFREAPTVPTCVVAERWGRIFNAYADIAGVDQGSLLLPDVGGAALTSRLRVVDMAGLTEPRMAEFWADQQWAELNDYVFEEVRPTFVHAHGAWGGSIVADPRFDRDYVEIRSLDKKGVDRVRRDAVPNPLVLEELLAYAKNQVPAIEAAAASAPLGHCGARLRPGELPTVPAR</sequence>
<evidence type="ECO:0000256" key="3">
    <source>
        <dbReference type="ARBA" id="ARBA00022676"/>
    </source>
</evidence>
<keyword evidence="5 8" id="KW-0812">Transmembrane</keyword>
<dbReference type="RefSeq" id="WP_143101944.1">
    <property type="nucleotide sequence ID" value="NZ_FOKG01000027.1"/>
</dbReference>
<evidence type="ECO:0000256" key="8">
    <source>
        <dbReference type="SAM" id="Phobius"/>
    </source>
</evidence>
<dbReference type="STRING" id="490629.SAMN05216266_1275"/>
<dbReference type="OrthoDB" id="3946755at2"/>
<feature type="transmembrane region" description="Helical" evidence="8">
    <location>
        <begin position="376"/>
        <end position="396"/>
    </location>
</feature>
<keyword evidence="3" id="KW-0328">Glycosyltransferase</keyword>
<dbReference type="PANTHER" id="PTHR33908:SF11">
    <property type="entry name" value="MEMBRANE PROTEIN"/>
    <property type="match status" value="1"/>
</dbReference>
<feature type="transmembrane region" description="Helical" evidence="8">
    <location>
        <begin position="290"/>
        <end position="311"/>
    </location>
</feature>
<keyword evidence="7 8" id="KW-0472">Membrane</keyword>
<dbReference type="PANTHER" id="PTHR33908">
    <property type="entry name" value="MANNOSYLTRANSFERASE YKCB-RELATED"/>
    <property type="match status" value="1"/>
</dbReference>
<dbReference type="EMBL" id="FOKG01000027">
    <property type="protein sequence ID" value="SFB60972.1"/>
    <property type="molecule type" value="Genomic_DNA"/>
</dbReference>
<feature type="transmembrane region" description="Helical" evidence="8">
    <location>
        <begin position="24"/>
        <end position="43"/>
    </location>
</feature>
<reference evidence="10" key="1">
    <citation type="submission" date="2016-10" db="EMBL/GenBank/DDBJ databases">
        <authorList>
            <person name="Varghese N."/>
            <person name="Submissions S."/>
        </authorList>
    </citation>
    <scope>NUCLEOTIDE SEQUENCE [LARGE SCALE GENOMIC DNA]</scope>
    <source>
        <strain evidence="10">CGMCC 4.3568</strain>
    </source>
</reference>
<evidence type="ECO:0000256" key="7">
    <source>
        <dbReference type="ARBA" id="ARBA00023136"/>
    </source>
</evidence>
<dbReference type="GO" id="GO:0016763">
    <property type="term" value="F:pentosyltransferase activity"/>
    <property type="evidence" value="ECO:0007669"/>
    <property type="project" value="TreeGrafter"/>
</dbReference>
<feature type="transmembrane region" description="Helical" evidence="8">
    <location>
        <begin position="241"/>
        <end position="261"/>
    </location>
</feature>
<evidence type="ECO:0000313" key="10">
    <source>
        <dbReference type="Proteomes" id="UP000243799"/>
    </source>
</evidence>
<evidence type="ECO:0000256" key="1">
    <source>
        <dbReference type="ARBA" id="ARBA00004651"/>
    </source>
</evidence>
<feature type="transmembrane region" description="Helical" evidence="8">
    <location>
        <begin position="199"/>
        <end position="229"/>
    </location>
</feature>
<protein>
    <recommendedName>
        <fullName evidence="11">Dolichyl-phosphate-mannose-protein mannosyltransferase</fullName>
    </recommendedName>
</protein>
<proteinExistence type="predicted"/>
<evidence type="ECO:0000256" key="6">
    <source>
        <dbReference type="ARBA" id="ARBA00022989"/>
    </source>
</evidence>
<comment type="subcellular location">
    <subcellularLocation>
        <location evidence="1">Cell membrane</location>
        <topology evidence="1">Multi-pass membrane protein</topology>
    </subcellularLocation>
</comment>
<evidence type="ECO:0000256" key="4">
    <source>
        <dbReference type="ARBA" id="ARBA00022679"/>
    </source>
</evidence>
<feature type="transmembrane region" description="Helical" evidence="8">
    <location>
        <begin position="140"/>
        <end position="163"/>
    </location>
</feature>
<gene>
    <name evidence="9" type="ORF">SAMN05216266_1275</name>
</gene>
<dbReference type="Proteomes" id="UP000243799">
    <property type="component" value="Unassembled WGS sequence"/>
</dbReference>
<dbReference type="InterPro" id="IPR050297">
    <property type="entry name" value="LipidA_mod_glycosyltrf_83"/>
</dbReference>
<keyword evidence="10" id="KW-1185">Reference proteome</keyword>
<evidence type="ECO:0000256" key="2">
    <source>
        <dbReference type="ARBA" id="ARBA00022475"/>
    </source>
</evidence>
<dbReference type="AlphaFoldDB" id="A0A1I1CFZ8"/>
<feature type="transmembrane region" description="Helical" evidence="8">
    <location>
        <begin position="170"/>
        <end position="187"/>
    </location>
</feature>
<keyword evidence="4" id="KW-0808">Transferase</keyword>